<dbReference type="Proteomes" id="UP000712281">
    <property type="component" value="Unassembled WGS sequence"/>
</dbReference>
<dbReference type="EMBL" id="QGKW02001988">
    <property type="protein sequence ID" value="KAF2550900.1"/>
    <property type="molecule type" value="Genomic_DNA"/>
</dbReference>
<sequence length="170" mass="18707">MSLMKSGMNEHAHAETLIPSIDGKIQGFWDSIPVSPATEEVVTGFPDGGEEVYRPEDAFGALLSGQFYFGPCRGGVIFEKEISCFEMFETNAMGSGQDIARFGPCVGRLKIKKVIELRLFKMADVFLGANRRTGCKVLVVAFGQFVRIISNSNFATSPSCFEDYTCIFKC</sequence>
<proteinExistence type="predicted"/>
<evidence type="ECO:0000313" key="1">
    <source>
        <dbReference type="EMBL" id="KAF2550900.1"/>
    </source>
</evidence>
<organism evidence="1 2">
    <name type="scientific">Brassica cretica</name>
    <name type="common">Mustard</name>
    <dbReference type="NCBI Taxonomy" id="69181"/>
    <lineage>
        <taxon>Eukaryota</taxon>
        <taxon>Viridiplantae</taxon>
        <taxon>Streptophyta</taxon>
        <taxon>Embryophyta</taxon>
        <taxon>Tracheophyta</taxon>
        <taxon>Spermatophyta</taxon>
        <taxon>Magnoliopsida</taxon>
        <taxon>eudicotyledons</taxon>
        <taxon>Gunneridae</taxon>
        <taxon>Pentapetalae</taxon>
        <taxon>rosids</taxon>
        <taxon>malvids</taxon>
        <taxon>Brassicales</taxon>
        <taxon>Brassicaceae</taxon>
        <taxon>Brassiceae</taxon>
        <taxon>Brassica</taxon>
    </lineage>
</organism>
<name>A0A8S9H179_BRACR</name>
<accession>A0A8S9H179</accession>
<reference evidence="1" key="1">
    <citation type="submission" date="2019-12" db="EMBL/GenBank/DDBJ databases">
        <title>Genome sequencing and annotation of Brassica cretica.</title>
        <authorList>
            <person name="Studholme D.J."/>
            <person name="Sarris P.F."/>
        </authorList>
    </citation>
    <scope>NUCLEOTIDE SEQUENCE</scope>
    <source>
        <strain evidence="1">PFS-001/15</strain>
        <tissue evidence="1">Leaf</tissue>
    </source>
</reference>
<dbReference type="AlphaFoldDB" id="A0A8S9H179"/>
<evidence type="ECO:0000313" key="2">
    <source>
        <dbReference type="Proteomes" id="UP000712281"/>
    </source>
</evidence>
<protein>
    <submittedName>
        <fullName evidence="1">Uncharacterized protein</fullName>
    </submittedName>
</protein>
<gene>
    <name evidence="1" type="ORF">F2Q68_00033487</name>
</gene>
<comment type="caution">
    <text evidence="1">The sequence shown here is derived from an EMBL/GenBank/DDBJ whole genome shotgun (WGS) entry which is preliminary data.</text>
</comment>